<name>A0ABQ5N6U9_9CLOT</name>
<feature type="domain" description="Teneurin-like YD-shell" evidence="6">
    <location>
        <begin position="2760"/>
        <end position="2865"/>
    </location>
</feature>
<evidence type="ECO:0000313" key="7">
    <source>
        <dbReference type="EMBL" id="GLC30953.1"/>
    </source>
</evidence>
<feature type="compositionally biased region" description="Low complexity" evidence="2">
    <location>
        <begin position="2959"/>
        <end position="2975"/>
    </location>
</feature>
<dbReference type="InterPro" id="IPR050708">
    <property type="entry name" value="T6SS_VgrG/RHS"/>
</dbReference>
<reference evidence="7 8" key="1">
    <citation type="journal article" date="2024" name="Int. J. Syst. Evol. Microbiol.">
        <title>Clostridium omnivorum sp. nov., isolated from anoxic soil under the treatment of reductive soil disinfestation.</title>
        <authorList>
            <person name="Ueki A."/>
            <person name="Tonouchi A."/>
            <person name="Kaku N."/>
            <person name="Honma S."/>
            <person name="Ueki K."/>
        </authorList>
    </citation>
    <scope>NUCLEOTIDE SEQUENCE [LARGE SCALE GENOMIC DNA]</scope>
    <source>
        <strain evidence="7 8">E14</strain>
    </source>
</reference>
<feature type="domain" description="Peptidoglycan binding-like" evidence="4">
    <location>
        <begin position="2903"/>
        <end position="2957"/>
    </location>
</feature>
<evidence type="ECO:0000259" key="6">
    <source>
        <dbReference type="Pfam" id="PF25023"/>
    </source>
</evidence>
<feature type="compositionally biased region" description="Polar residues" evidence="2">
    <location>
        <begin position="2494"/>
        <end position="2509"/>
    </location>
</feature>
<feature type="region of interest" description="Disordered" evidence="2">
    <location>
        <begin position="3226"/>
        <end position="3285"/>
    </location>
</feature>
<keyword evidence="3" id="KW-0732">Signal</keyword>
<dbReference type="InterPro" id="IPR006530">
    <property type="entry name" value="YD"/>
</dbReference>
<feature type="domain" description="Teneurin-like YD-shell" evidence="6">
    <location>
        <begin position="1429"/>
        <end position="1564"/>
    </location>
</feature>
<evidence type="ECO:0000259" key="5">
    <source>
        <dbReference type="Pfam" id="PF20148"/>
    </source>
</evidence>
<dbReference type="InterPro" id="IPR056823">
    <property type="entry name" value="TEN-like_YD-shell"/>
</dbReference>
<feature type="compositionally biased region" description="Gly residues" evidence="2">
    <location>
        <begin position="2631"/>
        <end position="2675"/>
    </location>
</feature>
<dbReference type="SUPFAM" id="SSF47090">
    <property type="entry name" value="PGBD-like"/>
    <property type="match status" value="2"/>
</dbReference>
<dbReference type="InterPro" id="IPR036365">
    <property type="entry name" value="PGBD-like_sf"/>
</dbReference>
<feature type="domain" description="Teneurin-like YD-shell" evidence="6">
    <location>
        <begin position="1952"/>
        <end position="2098"/>
    </location>
</feature>
<keyword evidence="8" id="KW-1185">Reference proteome</keyword>
<dbReference type="Pfam" id="PF25023">
    <property type="entry name" value="TEN_YD-shell"/>
    <property type="match status" value="7"/>
</dbReference>
<evidence type="ECO:0000256" key="3">
    <source>
        <dbReference type="SAM" id="SignalP"/>
    </source>
</evidence>
<proteinExistence type="predicted"/>
<dbReference type="Proteomes" id="UP001208567">
    <property type="component" value="Unassembled WGS sequence"/>
</dbReference>
<dbReference type="Pfam" id="PF01471">
    <property type="entry name" value="PG_binding_1"/>
    <property type="match status" value="2"/>
</dbReference>
<dbReference type="Pfam" id="PF20148">
    <property type="entry name" value="DUF6531"/>
    <property type="match status" value="1"/>
</dbReference>
<feature type="region of interest" description="Disordered" evidence="2">
    <location>
        <begin position="2624"/>
        <end position="2703"/>
    </location>
</feature>
<feature type="domain" description="Teneurin-like YD-shell" evidence="6">
    <location>
        <begin position="1132"/>
        <end position="1267"/>
    </location>
</feature>
<dbReference type="NCBIfam" id="TIGR01643">
    <property type="entry name" value="YD_repeat_2x"/>
    <property type="match status" value="25"/>
</dbReference>
<feature type="compositionally biased region" description="Basic and acidic residues" evidence="2">
    <location>
        <begin position="76"/>
        <end position="98"/>
    </location>
</feature>
<feature type="compositionally biased region" description="Pro residues" evidence="2">
    <location>
        <begin position="2460"/>
        <end position="2469"/>
    </location>
</feature>
<feature type="chain" id="PRO_5046691664" evidence="3">
    <location>
        <begin position="24"/>
        <end position="3336"/>
    </location>
</feature>
<dbReference type="PANTHER" id="PTHR32305">
    <property type="match status" value="1"/>
</dbReference>
<dbReference type="RefSeq" id="WP_264850229.1">
    <property type="nucleotide sequence ID" value="NZ_BRXR01000001.1"/>
</dbReference>
<dbReference type="Gene3D" id="2.180.10.10">
    <property type="entry name" value="RHS repeat-associated core"/>
    <property type="match status" value="10"/>
</dbReference>
<dbReference type="InterPro" id="IPR045351">
    <property type="entry name" value="DUF6531"/>
</dbReference>
<feature type="compositionally biased region" description="Low complexity" evidence="2">
    <location>
        <begin position="2446"/>
        <end position="2459"/>
    </location>
</feature>
<feature type="domain" description="DUF6531" evidence="5">
    <location>
        <begin position="706"/>
        <end position="780"/>
    </location>
</feature>
<evidence type="ECO:0000256" key="1">
    <source>
        <dbReference type="ARBA" id="ARBA00022737"/>
    </source>
</evidence>
<feature type="compositionally biased region" description="Basic and acidic residues" evidence="2">
    <location>
        <begin position="3275"/>
        <end position="3285"/>
    </location>
</feature>
<dbReference type="EMBL" id="BRXR01000001">
    <property type="protein sequence ID" value="GLC30953.1"/>
    <property type="molecule type" value="Genomic_DNA"/>
</dbReference>
<feature type="domain" description="Teneurin-like YD-shell" evidence="6">
    <location>
        <begin position="1633"/>
        <end position="1776"/>
    </location>
</feature>
<dbReference type="InterPro" id="IPR036366">
    <property type="entry name" value="PGBDSf"/>
</dbReference>
<dbReference type="NCBIfam" id="TIGR03696">
    <property type="entry name" value="Rhs_assc_core"/>
    <property type="match status" value="1"/>
</dbReference>
<feature type="domain" description="Teneurin-like YD-shell" evidence="6">
    <location>
        <begin position="2121"/>
        <end position="2245"/>
    </location>
</feature>
<sequence>MKRRIPIRAISIFLIFTFLFNSADKTISYAADTIANAPEKGTYYGKDINGKVEKAKEVSQEEKKSEKAIRKPQVLKQEKQEKYSKDKEKTEKRTENSKTYKLDSKHDVTEIYLDKINYKDKSGNLQEIDNTLVGNGKNNTEFYENKANDFIATLPAVMDKDKGLAITKEGSSVNLYPFEGDFSRSAVSENAILYNDVFEGIDYQYTVQNSNVKEDIILNHYVDKNIFKYYISAKGLTLKEEYNTIRAYKAGKKEPVFIISAPVMTDAAGKMNFNLKIHLEKKLLGRDVISVTADKEWLQDKERAYPVKVDPTVSIYNKQWTYIQETNKGYNYLNDGYLYAGLENSNASHVYALGHTMTFIKFSFDIKSDEKISSAELILSRYTTGSTEPRVFELDSLDEELNFGEVTYESWGKSPAKTSYATETTISGSSTPKEPTQVTWDIKELAQKWALGKPNYGIAIKTANPNDIAEAFSGGQENGYCKIAPEVKIITEVDNPVDPGTSLDSPTVKLRPMSRHSNDGLLSLDGVFADGVAKPDSKITYSLESDTGVTYSNTVDAGLSYKYPNSDLLTDIPSGSSIYKGKESNWQATDTFKNYSYNTLYRIKAVAELDGNTGTPGYSDYFQIYQVQAKDTIPYVANFYGVDSATIKKDNSVQDGLLIEGNTLFIRNPKKNAGKPYTPAPLSDAKKREIDSGLMARNKHCVYGFEPINLLTGNFYYEAKDASSSDYNGDFSIMRTYNAKGEAHDGYFGVKWDFNYNKSLSRLKDGTIIFNKGDGNAIYYRPNGDGSYSAPVGENLQLSIVNDDSMKNIGFKITDGVNTYLFNKMGLLDSVTDGKGNITKLSYDEAYKLTSITTPSGKVFGISLTDEGRIGAITLPDSNTLHYSYDDKGNLVSFVDAKGAETKYYYDEKSRMAYFTDPKGNKVTSNVYDSEDRVVKQTDAQDKTITINYYDGYNEAVDANGNNTKYYYDSKFRITKIVKADGSAESRTYDDNNNLKTVTDALGHITTFEYDSRGNKTKEIRFDKKAREFGYDDKDNLTYVTDFNGNTVSMIYDSRKNLLKLQRPDKSTFEYTYNDKNQIMTSKDPQGKTASYEYNGADISKVTDAKGNVYKYFYNPMGKVISIEDPLGKITRMTYNQSGQELTTTMPNGAVIQYGYDVNGNNTTITDGNKNVTTLDYNNLDKLIRITDALGNTTQYSYDANGNKTEELNAKDSKKQYVYDNLNRLIKVIDEEQGETTYERDALGNIIAVTDPKGNKSTYSYNYAVNKIEKAEGILGQTLLHEYDEEGNLLKLTMPDGTVKKYKYDSLYNPIEFTDTNGVVTTTSYNSMGNITKIKDSVGKEYDYEYDENSNLIKTVDPLGYETYYTYDGRNALTSVKDAAGNVTEYKYTDAGNLKETIDALGNKKSFEYDPNGNLISETSPNGYKKLYNYDALNRIKSIQDPFKNLTQYTYDKVGSVEKVTDALGNETSYEYTSKALPSKVKDATGNILQMNYDKNGNMIQLVYPNGDSISMEYDGENRLLSSTDAAGVKKSYEYNIMGKLTKQEDNAGNKITNTYDSAGRLIEQKDILGRTIKYSYDLTGNIVSKVGLDGNITTYEYDKKDRVVKITDPEGKITTLTYDGLDRLKEKLDPGSRKYSYEYDAIGNLIKTIDPLNNATAYGYDRDGNLTQVTNAKNSSKKYEYDALDRLVSFIDERGNKSSFTYDARGSVIKTQDAMGGITQFKYDALNRLQMKVDALGFDTKYEYDSLNNLIAVTDAKGNKTDYEYNKHGLTTKITDPLKGETQYQYDLSDMLIKQINPMGETYSYSYDKLHRISSIQDPEGYVKNFVYSSLGNLEKEYDSSGNSKTYMYDKMHRLLSEQNTAGHTTTYDYNALGNLNSVKQPNGNISFYEYDALDRVNKTVDPEGKATSFEYDSLGNITKVVTPGSKEYKFSYDEANNLVSEINPLGETTSYSYNKNNMVEAVTNPLGNKTNYKYNALNLVAEISNPLGFATKYTYDKNRNLASVSDGNNNKTSYDYDELNRLIKVTNPMGQDTKYSYDKSSNLISVINGNGNETKFTYDKVGRITSVTNPLGEKESYTYNSIGTVSSYMKPDGSKVSYDYDILNRLVDKEYRNSDGEKLGDKTVSYKYDVSGNRTQMTGEEGVTDYQYDKMGRLLSVNAPTGEEVKYEYDELGRKSKVIYPDGKYVKYNYIGVDILSYVENWKGEKTYYSYDGAGRRSEAKLPNGTKVTYLYDAADRLVKLVNSDKDGKALSTYEYGYDGAGNITSEKLTTEDESYTRTYSYDGANEIIGFIEEEHEEDGKVETKSYNYSYDKAGNRIAVGTKEGDSLDTTTYKYNEADELISETKDDDGTIKYEYDKNGNRLRKIIPGHKIEYYEYDLENRLLQVTNPKGEILTFGYDSDGNRLFSTYGIYFKPQKGVDEGTPGSGGTDNDNGNGSGSGSGNDSGATGSTPTESKPTPVPSAPTPPAKDNTAQTPVDTSKKDEASGVKAASKSNAETVSKTNTASTDEAKDKAESSKNTVIGSIIAAADEKDKVQEKTYNKETSKTEDKKASTETKASKKSFVGKAIEKLKEGLAKFASTLSKGIKKAAQGIAKFFKELFGGTKVQAKELSFIQAEKLDKSKDKDKGNGNGGNGGGKDNGDGKGNNGGGNGNGNGNGNGGGKGNGKGHGNGNNNGNNGLHLGWYKRADHPKNPGNQDPVDNVSSYEIINYVNDVSLNNAEVLMTSDKDGNYTQAYTYGLDRISADNLASDETTKRDPLYYMYDGRGSVAQLTNSLGQVKDKYSYDPFGNTNHGGPLGNSEAHFQSFFGFNGEEYNNISGLQYLRARYYEADTGRFLTRDSYLGSLTEPLSLNRYAYTNNNPVMNIDPSGHRRLSVTGEEEYDLAANPSSYGTLRNGSRYGDVSTLQQLLKNAGFNPGTIDGIFGNNTEKAVRAYQASKGLAVDGIVGNQTWGSLLSGGTSSSSSSSSSSLPSEILRKGSSGSAVEKLQQRLIALHYDLGSSGADGIFGNKTEQAVINYQRDHGLLVDGVVGKQTWAELGSKSRSQSSSMCDGLPEIGSQETGDTNYGGALKDFGLGVLAAFLDNGIDNFNVINTILYGFFGQNAATRSYLQTAQAKGNLESSIMGLVNSKTAYYAGKVVTDAVFMLGGIASAIRGVSDFMSGAGIGLGSILGAGPSGGTSLLAFGVGIATAAVGVGEIGIGLSLIASGWSNGREDMANLKKAISEGDGKPKTGVNKNGEMLGKNGTRVDSDTKWQHGKTERVDVENPNPGKRPGDVHYHDANNTKYRFDPVTGKLYDEAGNLAPNKVQKILGNEDIQKAINKALQVLGEEKYF</sequence>
<feature type="region of interest" description="Disordered" evidence="2">
    <location>
        <begin position="2417"/>
        <end position="2520"/>
    </location>
</feature>
<evidence type="ECO:0000259" key="4">
    <source>
        <dbReference type="Pfam" id="PF01471"/>
    </source>
</evidence>
<dbReference type="InterPro" id="IPR031325">
    <property type="entry name" value="RHS_repeat"/>
</dbReference>
<dbReference type="PANTHER" id="PTHR32305:SF15">
    <property type="entry name" value="PROTEIN RHSA-RELATED"/>
    <property type="match status" value="1"/>
</dbReference>
<feature type="region of interest" description="Disordered" evidence="2">
    <location>
        <begin position="2538"/>
        <end position="2559"/>
    </location>
</feature>
<feature type="compositionally biased region" description="Basic and acidic residues" evidence="2">
    <location>
        <begin position="3249"/>
        <end position="3267"/>
    </location>
</feature>
<accession>A0ABQ5N6U9</accession>
<feature type="domain" description="Peptidoglycan binding-like" evidence="4">
    <location>
        <begin position="2983"/>
        <end position="3041"/>
    </location>
</feature>
<feature type="signal peptide" evidence="3">
    <location>
        <begin position="1"/>
        <end position="23"/>
    </location>
</feature>
<dbReference type="Gene3D" id="1.10.101.10">
    <property type="entry name" value="PGBD-like superfamily/PGBD"/>
    <property type="match status" value="2"/>
</dbReference>
<feature type="region of interest" description="Disordered" evidence="2">
    <location>
        <begin position="2959"/>
        <end position="2978"/>
    </location>
</feature>
<gene>
    <name evidence="7" type="ORF">bsdE14_23630</name>
</gene>
<dbReference type="InterPro" id="IPR002477">
    <property type="entry name" value="Peptidoglycan-bd-like"/>
</dbReference>
<protein>
    <submittedName>
        <fullName evidence="7">Uncharacterized protein</fullName>
    </submittedName>
</protein>
<keyword evidence="1" id="KW-0677">Repeat</keyword>
<dbReference type="Pfam" id="PF05593">
    <property type="entry name" value="RHS_repeat"/>
    <property type="match status" value="5"/>
</dbReference>
<feature type="compositionally biased region" description="Basic and acidic residues" evidence="2">
    <location>
        <begin position="59"/>
        <end position="69"/>
    </location>
</feature>
<feature type="region of interest" description="Disordered" evidence="2">
    <location>
        <begin position="59"/>
        <end position="98"/>
    </location>
</feature>
<dbReference type="InterPro" id="IPR022385">
    <property type="entry name" value="Rhs_assc_core"/>
</dbReference>
<feature type="domain" description="Teneurin-like YD-shell" evidence="6">
    <location>
        <begin position="1849"/>
        <end position="1940"/>
    </location>
</feature>
<evidence type="ECO:0000256" key="2">
    <source>
        <dbReference type="SAM" id="MobiDB-lite"/>
    </source>
</evidence>
<organism evidence="7 8">
    <name type="scientific">Clostridium omnivorum</name>
    <dbReference type="NCBI Taxonomy" id="1604902"/>
    <lineage>
        <taxon>Bacteria</taxon>
        <taxon>Bacillati</taxon>
        <taxon>Bacillota</taxon>
        <taxon>Clostridia</taxon>
        <taxon>Eubacteriales</taxon>
        <taxon>Clostridiaceae</taxon>
        <taxon>Clostridium</taxon>
    </lineage>
</organism>
<comment type="caution">
    <text evidence="7">The sequence shown here is derived from an EMBL/GenBank/DDBJ whole genome shotgun (WGS) entry which is preliminary data.</text>
</comment>
<evidence type="ECO:0000313" key="8">
    <source>
        <dbReference type="Proteomes" id="UP001208567"/>
    </source>
</evidence>